<dbReference type="KEGG" id="pxu:106119991"/>
<gene>
    <name evidence="3" type="primary">LOC106119991</name>
</gene>
<dbReference type="InterPro" id="IPR031993">
    <property type="entry name" value="DUF4789"/>
</dbReference>
<accession>A0AAJ6ZE00</accession>
<evidence type="ECO:0000313" key="3">
    <source>
        <dbReference type="RefSeq" id="XP_013170593.1"/>
    </source>
</evidence>
<feature type="chain" id="PRO_5042582030" evidence="1">
    <location>
        <begin position="21"/>
        <end position="197"/>
    </location>
</feature>
<dbReference type="GeneID" id="106119991"/>
<dbReference type="Pfam" id="PF16033">
    <property type="entry name" value="DUF4789"/>
    <property type="match status" value="1"/>
</dbReference>
<dbReference type="PANTHER" id="PTHR21177">
    <property type="entry name" value="IP06524P-RELATED"/>
    <property type="match status" value="1"/>
</dbReference>
<dbReference type="Proteomes" id="UP000694872">
    <property type="component" value="Unplaced"/>
</dbReference>
<dbReference type="AlphaFoldDB" id="A0AAJ6ZE00"/>
<organism evidence="3">
    <name type="scientific">Papilio xuthus</name>
    <name type="common">Asian swallowtail butterfly</name>
    <dbReference type="NCBI Taxonomy" id="66420"/>
    <lineage>
        <taxon>Eukaryota</taxon>
        <taxon>Metazoa</taxon>
        <taxon>Ecdysozoa</taxon>
        <taxon>Arthropoda</taxon>
        <taxon>Hexapoda</taxon>
        <taxon>Insecta</taxon>
        <taxon>Pterygota</taxon>
        <taxon>Neoptera</taxon>
        <taxon>Endopterygota</taxon>
        <taxon>Lepidoptera</taxon>
        <taxon>Glossata</taxon>
        <taxon>Ditrysia</taxon>
        <taxon>Papilionoidea</taxon>
        <taxon>Papilionidae</taxon>
        <taxon>Papilioninae</taxon>
        <taxon>Papilio</taxon>
    </lineage>
</organism>
<reference evidence="3" key="1">
    <citation type="submission" date="2025-08" db="UniProtKB">
        <authorList>
            <consortium name="RefSeq"/>
        </authorList>
    </citation>
    <scope>IDENTIFICATION</scope>
</reference>
<feature type="signal peptide" evidence="1">
    <location>
        <begin position="1"/>
        <end position="20"/>
    </location>
</feature>
<sequence length="197" mass="22140">MYSYVIAILCLMMCVNLGLAQEMPKGAIGFPEIEENPKVSNKQDRQPVYLPSVCPENELYYPGDHKTDWICDCRPGYLYHPATDRCWLAYQRGPCPQGQYLVLTKSSVLPICEMNPCKSDDTVMYNGNCTTLGAMTPCGLSYPAKVVWINATTIKVDCVKVYVDNRFSSNVEEEVFALCPPGCKRSINLQCTPDVRR</sequence>
<dbReference type="PANTHER" id="PTHR21177:SF4">
    <property type="entry name" value="IP06524P"/>
    <property type="match status" value="1"/>
</dbReference>
<evidence type="ECO:0000259" key="2">
    <source>
        <dbReference type="Pfam" id="PF16033"/>
    </source>
</evidence>
<name>A0AAJ6ZE00_PAPXU</name>
<dbReference type="RefSeq" id="XP_013170593.1">
    <property type="nucleotide sequence ID" value="XM_013315139.1"/>
</dbReference>
<protein>
    <submittedName>
        <fullName evidence="3">Uncharacterized protein LOC106119991</fullName>
    </submittedName>
</protein>
<keyword evidence="1" id="KW-0732">Signal</keyword>
<feature type="domain" description="DUF4789" evidence="2">
    <location>
        <begin position="54"/>
        <end position="138"/>
    </location>
</feature>
<evidence type="ECO:0000256" key="1">
    <source>
        <dbReference type="SAM" id="SignalP"/>
    </source>
</evidence>
<proteinExistence type="predicted"/>